<dbReference type="Gene3D" id="3.40.50.150">
    <property type="entry name" value="Vaccinia Virus protein VP39"/>
    <property type="match status" value="1"/>
</dbReference>
<protein>
    <recommendedName>
        <fullName evidence="1">Methyltransferase type 11 domain-containing protein</fullName>
    </recommendedName>
</protein>
<evidence type="ECO:0000259" key="1">
    <source>
        <dbReference type="Pfam" id="PF08241"/>
    </source>
</evidence>
<dbReference type="EMBL" id="JAODUO010000758">
    <property type="protein sequence ID" value="KAK2175004.1"/>
    <property type="molecule type" value="Genomic_DNA"/>
</dbReference>
<dbReference type="GO" id="GO:0008757">
    <property type="term" value="F:S-adenosylmethionine-dependent methyltransferase activity"/>
    <property type="evidence" value="ECO:0007669"/>
    <property type="project" value="InterPro"/>
</dbReference>
<dbReference type="PANTHER" id="PTHR43861:SF1">
    <property type="entry name" value="TRANS-ACONITATE 2-METHYLTRANSFERASE"/>
    <property type="match status" value="1"/>
</dbReference>
<reference evidence="2" key="1">
    <citation type="journal article" date="2023" name="Mol. Biol. Evol.">
        <title>Third-Generation Sequencing Reveals the Adaptive Role of the Epigenome in Three Deep-Sea Polychaetes.</title>
        <authorList>
            <person name="Perez M."/>
            <person name="Aroh O."/>
            <person name="Sun Y."/>
            <person name="Lan Y."/>
            <person name="Juniper S.K."/>
            <person name="Young C.R."/>
            <person name="Angers B."/>
            <person name="Qian P.Y."/>
        </authorList>
    </citation>
    <scope>NUCLEOTIDE SEQUENCE</scope>
    <source>
        <strain evidence="2">R07B-5</strain>
    </source>
</reference>
<accession>A0AAD9KPK3</accession>
<sequence>MSSFTNYDDVSNSYDVYRRAGNMDLLISMTTHLTGKCLEEMSVLDAGCGTGNYALGLLDAGLGRITMMDGSDGMLTTARMKTANYQGIAEYRLARLPQLPFPDESFDVVMFNQVLHHLSDSSKPDGRYPVVRETLAETIRVLKKGGVIVIDTCSHDQVRHGYWFNDVLGITEQYMSLYPPLPLLRQVLSNGGCTTIQAYVQPDVVLMDYAMYSDVEGSLQASWRKADSCFSLSSQVQIKSFCQKIIKMKNENTLKAFFEECEQERLTFGQSTTIFARK</sequence>
<dbReference type="CDD" id="cd02440">
    <property type="entry name" value="AdoMet_MTases"/>
    <property type="match status" value="1"/>
</dbReference>
<evidence type="ECO:0000313" key="3">
    <source>
        <dbReference type="Proteomes" id="UP001209878"/>
    </source>
</evidence>
<feature type="domain" description="Methyltransferase type 11" evidence="1">
    <location>
        <begin position="44"/>
        <end position="150"/>
    </location>
</feature>
<evidence type="ECO:0000313" key="2">
    <source>
        <dbReference type="EMBL" id="KAK2175004.1"/>
    </source>
</evidence>
<dbReference type="AlphaFoldDB" id="A0AAD9KPK3"/>
<comment type="caution">
    <text evidence="2">The sequence shown here is derived from an EMBL/GenBank/DDBJ whole genome shotgun (WGS) entry which is preliminary data.</text>
</comment>
<keyword evidence="3" id="KW-1185">Reference proteome</keyword>
<dbReference type="PANTHER" id="PTHR43861">
    <property type="entry name" value="TRANS-ACONITATE 2-METHYLTRANSFERASE-RELATED"/>
    <property type="match status" value="1"/>
</dbReference>
<gene>
    <name evidence="2" type="ORF">NP493_755g02003</name>
</gene>
<dbReference type="InterPro" id="IPR029063">
    <property type="entry name" value="SAM-dependent_MTases_sf"/>
</dbReference>
<proteinExistence type="predicted"/>
<dbReference type="InterPro" id="IPR013216">
    <property type="entry name" value="Methyltransf_11"/>
</dbReference>
<dbReference type="Pfam" id="PF08241">
    <property type="entry name" value="Methyltransf_11"/>
    <property type="match status" value="1"/>
</dbReference>
<dbReference type="SUPFAM" id="SSF53335">
    <property type="entry name" value="S-adenosyl-L-methionine-dependent methyltransferases"/>
    <property type="match status" value="1"/>
</dbReference>
<organism evidence="2 3">
    <name type="scientific">Ridgeia piscesae</name>
    <name type="common">Tubeworm</name>
    <dbReference type="NCBI Taxonomy" id="27915"/>
    <lineage>
        <taxon>Eukaryota</taxon>
        <taxon>Metazoa</taxon>
        <taxon>Spiralia</taxon>
        <taxon>Lophotrochozoa</taxon>
        <taxon>Annelida</taxon>
        <taxon>Polychaeta</taxon>
        <taxon>Sedentaria</taxon>
        <taxon>Canalipalpata</taxon>
        <taxon>Sabellida</taxon>
        <taxon>Siboglinidae</taxon>
        <taxon>Ridgeia</taxon>
    </lineage>
</organism>
<dbReference type="Proteomes" id="UP001209878">
    <property type="component" value="Unassembled WGS sequence"/>
</dbReference>
<name>A0AAD9KPK3_RIDPI</name>